<evidence type="ECO:0000313" key="3">
    <source>
        <dbReference type="EMBL" id="AQQ55288.1"/>
    </source>
</evidence>
<organism evidence="3 4">
    <name type="scientific">Planococcus lenghuensis</name>
    <dbReference type="NCBI Taxonomy" id="2213202"/>
    <lineage>
        <taxon>Bacteria</taxon>
        <taxon>Bacillati</taxon>
        <taxon>Bacillota</taxon>
        <taxon>Bacilli</taxon>
        <taxon>Bacillales</taxon>
        <taxon>Caryophanaceae</taxon>
        <taxon>Planococcus</taxon>
    </lineage>
</organism>
<dbReference type="PANTHER" id="PTHR31272">
    <property type="entry name" value="CYTOCHROME C-TYPE BIOGENESIS PROTEIN HI_1454-RELATED"/>
    <property type="match status" value="1"/>
</dbReference>
<name>A0A1Q2L4A1_9BACL</name>
<feature type="transmembrane region" description="Helical" evidence="1">
    <location>
        <begin position="181"/>
        <end position="206"/>
    </location>
</feature>
<keyword evidence="1" id="KW-1133">Transmembrane helix</keyword>
<keyword evidence="3" id="KW-0614">Plasmid</keyword>
<keyword evidence="1" id="KW-0812">Transmembrane</keyword>
<geneLocation type="plasmid" evidence="3 4">
    <name>unnamed1</name>
</geneLocation>
<feature type="domain" description="Urease accessory protein UreH-like transmembrane" evidence="2">
    <location>
        <begin position="31"/>
        <end position="235"/>
    </location>
</feature>
<reference evidence="3 4" key="1">
    <citation type="submission" date="2017-02" db="EMBL/GenBank/DDBJ databases">
        <title>The complete genomic sequence of a novel cold adapted crude oil-degrading bacterium Planococcus qaidamina Y42.</title>
        <authorList>
            <person name="Yang R."/>
        </authorList>
    </citation>
    <scope>NUCLEOTIDE SEQUENCE [LARGE SCALE GENOMIC DNA]</scope>
    <source>
        <strain evidence="3 4">Y42</strain>
        <plasmid evidence="3 4">unnamed1</plasmid>
    </source>
</reference>
<dbReference type="Proteomes" id="UP000188184">
    <property type="component" value="Plasmid unnamed1"/>
</dbReference>
<dbReference type="AlphaFoldDB" id="A0A1Q2L4A1"/>
<dbReference type="Pfam" id="PF13386">
    <property type="entry name" value="DsbD_2"/>
    <property type="match status" value="1"/>
</dbReference>
<evidence type="ECO:0000259" key="2">
    <source>
        <dbReference type="Pfam" id="PF13386"/>
    </source>
</evidence>
<feature type="transmembrane region" description="Helical" evidence="1">
    <location>
        <begin position="109"/>
        <end position="128"/>
    </location>
</feature>
<feature type="transmembrane region" description="Helical" evidence="1">
    <location>
        <begin position="69"/>
        <end position="89"/>
    </location>
</feature>
<dbReference type="InterPro" id="IPR051790">
    <property type="entry name" value="Cytochrome_c-biogenesis_DsbD"/>
</dbReference>
<accession>A0A1Q2L4A1</accession>
<protein>
    <submittedName>
        <fullName evidence="3">Cytochrome C biosynthesis protein</fullName>
    </submittedName>
</protein>
<gene>
    <name evidence="3" type="ORF">B0X71_19100</name>
</gene>
<feature type="transmembrane region" description="Helical" evidence="1">
    <location>
        <begin position="148"/>
        <end position="175"/>
    </location>
</feature>
<evidence type="ECO:0000313" key="4">
    <source>
        <dbReference type="Proteomes" id="UP000188184"/>
    </source>
</evidence>
<keyword evidence="1" id="KW-0472">Membrane</keyword>
<dbReference type="EMBL" id="CP019641">
    <property type="protein sequence ID" value="AQQ55288.1"/>
    <property type="molecule type" value="Genomic_DNA"/>
</dbReference>
<proteinExistence type="predicted"/>
<dbReference type="InterPro" id="IPR039447">
    <property type="entry name" value="UreH-like_TM_dom"/>
</dbReference>
<dbReference type="RefSeq" id="WP_077591146.1">
    <property type="nucleotide sequence ID" value="NZ_CP019641.1"/>
</dbReference>
<dbReference type="OrthoDB" id="43562at2"/>
<evidence type="ECO:0000256" key="1">
    <source>
        <dbReference type="SAM" id="Phobius"/>
    </source>
</evidence>
<sequence>MYSLLSQMSSWMSEPLLNVTAGLEGAPVIFALLLGIIGAMTPCQFTGNIGAVTFYGNKSLQQGVAWKDILFFNAGKVTVFTGLGLLVWLLGTGIENELTAYFPWIRKMIGPLFIIVGIFMLGLIKIRWTVPLLQLPSRLFKDGETGSFLMGASFSLGFCPTMFILFFFTLMPVAVSTSYGVVLPGLFALGTSLPLFIAIFLIWYYGAGGAVMKRGKKLGLYVQRTAGILLLILGIFDTLVYWTI</sequence>
<dbReference type="KEGG" id="pmar:B0X71_19100"/>
<dbReference type="PANTHER" id="PTHR31272:SF4">
    <property type="entry name" value="CYTOCHROME C-TYPE BIOGENESIS PROTEIN HI_1454-RELATED"/>
    <property type="match status" value="1"/>
</dbReference>
<feature type="transmembrane region" description="Helical" evidence="1">
    <location>
        <begin position="218"/>
        <end position="242"/>
    </location>
</feature>
<keyword evidence="4" id="KW-1185">Reference proteome</keyword>